<comment type="similarity">
    <text evidence="2 7">Belongs to the DedA family.</text>
</comment>
<dbReference type="InterPro" id="IPR032816">
    <property type="entry name" value="VTT_dom"/>
</dbReference>
<feature type="transmembrane region" description="Helical" evidence="7">
    <location>
        <begin position="187"/>
        <end position="208"/>
    </location>
</feature>
<evidence type="ECO:0000256" key="2">
    <source>
        <dbReference type="ARBA" id="ARBA00010792"/>
    </source>
</evidence>
<gene>
    <name evidence="9" type="ORF">VST7929_03113</name>
</gene>
<evidence type="ECO:0000256" key="6">
    <source>
        <dbReference type="ARBA" id="ARBA00023136"/>
    </source>
</evidence>
<feature type="transmembrane region" description="Helical" evidence="7">
    <location>
        <begin position="66"/>
        <end position="88"/>
    </location>
</feature>
<dbReference type="EMBL" id="CAKLDI010000002">
    <property type="protein sequence ID" value="CAH0535556.1"/>
    <property type="molecule type" value="Genomic_DNA"/>
</dbReference>
<comment type="subcellular location">
    <subcellularLocation>
        <location evidence="1 7">Cell membrane</location>
        <topology evidence="1 7">Multi-pass membrane protein</topology>
    </subcellularLocation>
</comment>
<sequence>MFEQIQDVLIAIWHQDFDALGPNSALLIYLLVAVLIHLESGFLPAAPLPCDSVVVLTGTLSAVGILNPWIAFPMLVFAAATGSWLAFLQGRWLNKLPLVQRWLHKVPERNIKMVDSLLCRHGLVALFCARFAPGVRSVLPMMMGIRVQHAPRFHHFSWLSATLWVFLLAGVGFMLPSLPENISRFVTMALMAAPVITLCTFILTAVIWRLRKLWRPAQPTKPV</sequence>
<evidence type="ECO:0000256" key="1">
    <source>
        <dbReference type="ARBA" id="ARBA00004651"/>
    </source>
</evidence>
<evidence type="ECO:0000259" key="8">
    <source>
        <dbReference type="Pfam" id="PF09335"/>
    </source>
</evidence>
<evidence type="ECO:0000256" key="7">
    <source>
        <dbReference type="RuleBase" id="RU367016"/>
    </source>
</evidence>
<dbReference type="PANTHER" id="PTHR30353">
    <property type="entry name" value="INNER MEMBRANE PROTEIN DEDA-RELATED"/>
    <property type="match status" value="1"/>
</dbReference>
<keyword evidence="3 7" id="KW-1003">Cell membrane</keyword>
<evidence type="ECO:0000256" key="5">
    <source>
        <dbReference type="ARBA" id="ARBA00022989"/>
    </source>
</evidence>
<protein>
    <recommendedName>
        <fullName evidence="8">VTT domain-containing protein</fullName>
    </recommendedName>
</protein>
<evidence type="ECO:0000256" key="3">
    <source>
        <dbReference type="ARBA" id="ARBA00022475"/>
    </source>
</evidence>
<accession>A0ABM8ZXS6</accession>
<comment type="caution">
    <text evidence="9">The sequence shown here is derived from an EMBL/GenBank/DDBJ whole genome shotgun (WGS) entry which is preliminary data.</text>
</comment>
<feature type="domain" description="VTT" evidence="8">
    <location>
        <begin position="60"/>
        <end position="172"/>
    </location>
</feature>
<feature type="transmembrane region" description="Helical" evidence="7">
    <location>
        <begin position="156"/>
        <end position="175"/>
    </location>
</feature>
<keyword evidence="4 7" id="KW-0812">Transmembrane</keyword>
<evidence type="ECO:0000256" key="4">
    <source>
        <dbReference type="ARBA" id="ARBA00022692"/>
    </source>
</evidence>
<keyword evidence="10" id="KW-1185">Reference proteome</keyword>
<evidence type="ECO:0000313" key="9">
    <source>
        <dbReference type="EMBL" id="CAH0535556.1"/>
    </source>
</evidence>
<dbReference type="RefSeq" id="WP_237468466.1">
    <property type="nucleotide sequence ID" value="NZ_CAKLDI010000002.1"/>
</dbReference>
<feature type="transmembrane region" description="Helical" evidence="7">
    <location>
        <begin position="26"/>
        <end position="46"/>
    </location>
</feature>
<keyword evidence="6 7" id="KW-0472">Membrane</keyword>
<dbReference type="PANTHER" id="PTHR30353:SF11">
    <property type="entry name" value="INNER MEMBRANE PROTEIN YQJA"/>
    <property type="match status" value="1"/>
</dbReference>
<name>A0ABM8ZXS6_9VIBR</name>
<evidence type="ECO:0000313" key="10">
    <source>
        <dbReference type="Proteomes" id="UP000838672"/>
    </source>
</evidence>
<keyword evidence="5 7" id="KW-1133">Transmembrane helix</keyword>
<proteinExistence type="inferred from homology"/>
<organism evidence="9 10">
    <name type="scientific">Vibrio stylophorae</name>
    <dbReference type="NCBI Taxonomy" id="659351"/>
    <lineage>
        <taxon>Bacteria</taxon>
        <taxon>Pseudomonadati</taxon>
        <taxon>Pseudomonadota</taxon>
        <taxon>Gammaproteobacteria</taxon>
        <taxon>Vibrionales</taxon>
        <taxon>Vibrionaceae</taxon>
        <taxon>Vibrio</taxon>
    </lineage>
</organism>
<dbReference type="Pfam" id="PF09335">
    <property type="entry name" value="VTT_dom"/>
    <property type="match status" value="1"/>
</dbReference>
<dbReference type="InterPro" id="IPR032818">
    <property type="entry name" value="DedA-like"/>
</dbReference>
<dbReference type="Proteomes" id="UP000838672">
    <property type="component" value="Unassembled WGS sequence"/>
</dbReference>
<reference evidence="9" key="1">
    <citation type="submission" date="2021-11" db="EMBL/GenBank/DDBJ databases">
        <authorList>
            <person name="Rodrigo-Torres L."/>
            <person name="Arahal R. D."/>
            <person name="Lucena T."/>
        </authorList>
    </citation>
    <scope>NUCLEOTIDE SEQUENCE</scope>
    <source>
        <strain evidence="9">CECT 7929</strain>
    </source>
</reference>